<gene>
    <name evidence="1" type="ORF">FEMY_19530</name>
</gene>
<dbReference type="AlphaFoldDB" id="A0A149VWD8"/>
<reference evidence="1 2" key="1">
    <citation type="submission" date="2016-01" db="EMBL/GenBank/DDBJ databases">
        <title>Genome sequence of the acidophilic iron oxidising Ferrovum strain Z-31.</title>
        <authorList>
            <person name="Poehlein A."/>
            <person name="Ullrich S.R."/>
            <person name="Schloemann M."/>
            <person name="Muehling M."/>
            <person name="Daniel R."/>
        </authorList>
    </citation>
    <scope>NUCLEOTIDE SEQUENCE [LARGE SCALE GENOMIC DNA]</scope>
    <source>
        <strain evidence="1 2">Z-31</strain>
    </source>
</reference>
<comment type="caution">
    <text evidence="1">The sequence shown here is derived from an EMBL/GenBank/DDBJ whole genome shotgun (WGS) entry which is preliminary data.</text>
</comment>
<organism evidence="1 2">
    <name type="scientific">Ferrovum myxofaciens</name>
    <dbReference type="NCBI Taxonomy" id="416213"/>
    <lineage>
        <taxon>Bacteria</taxon>
        <taxon>Pseudomonadati</taxon>
        <taxon>Pseudomonadota</taxon>
        <taxon>Betaproteobacteria</taxon>
        <taxon>Ferrovales</taxon>
        <taxon>Ferrovaceae</taxon>
        <taxon>Ferrovum</taxon>
    </lineage>
</organism>
<dbReference type="EMBL" id="LRRD01000053">
    <property type="protein sequence ID" value="KXW57529.1"/>
    <property type="molecule type" value="Genomic_DNA"/>
</dbReference>
<name>A0A149VWD8_9PROT</name>
<sequence>MIDGQVSGHMNGSAKQRIGRDGRHVFTTALILAQTGRVINVTTFCETQGAALMGLADGDSVALPQRMALWPDWDGQGNPPTAPWD</sequence>
<accession>A0A149VWD8</accession>
<evidence type="ECO:0000313" key="2">
    <source>
        <dbReference type="Proteomes" id="UP000075653"/>
    </source>
</evidence>
<keyword evidence="2" id="KW-1185">Reference proteome</keyword>
<protein>
    <submittedName>
        <fullName evidence="1">Uncharacterized protein</fullName>
    </submittedName>
</protein>
<proteinExistence type="predicted"/>
<dbReference type="RefSeq" id="WP_156472684.1">
    <property type="nucleotide sequence ID" value="NZ_LRRD01000053.1"/>
</dbReference>
<evidence type="ECO:0000313" key="1">
    <source>
        <dbReference type="EMBL" id="KXW57529.1"/>
    </source>
</evidence>
<dbReference type="Proteomes" id="UP000075653">
    <property type="component" value="Unassembled WGS sequence"/>
</dbReference>
<dbReference type="STRING" id="1789004.FEMY_19530"/>
<dbReference type="PATRIC" id="fig|1789004.3.peg.2010"/>